<accession>A0A398CLS9</accession>
<comment type="similarity">
    <text evidence="1">Belongs to the glycosyltransferase 2 family.</text>
</comment>
<evidence type="ECO:0000313" key="3">
    <source>
        <dbReference type="EMBL" id="RIE04306.1"/>
    </source>
</evidence>
<dbReference type="Pfam" id="PF00535">
    <property type="entry name" value="Glycos_transf_2"/>
    <property type="match status" value="1"/>
</dbReference>
<dbReference type="InterPro" id="IPR029044">
    <property type="entry name" value="Nucleotide-diphossugar_trans"/>
</dbReference>
<keyword evidence="4" id="KW-1185">Reference proteome</keyword>
<keyword evidence="3" id="KW-0808">Transferase</keyword>
<evidence type="ECO:0000259" key="2">
    <source>
        <dbReference type="Pfam" id="PF00535"/>
    </source>
</evidence>
<organism evidence="3 4">
    <name type="scientific">Cohnella faecalis</name>
    <dbReference type="NCBI Taxonomy" id="2315694"/>
    <lineage>
        <taxon>Bacteria</taxon>
        <taxon>Bacillati</taxon>
        <taxon>Bacillota</taxon>
        <taxon>Bacilli</taxon>
        <taxon>Bacillales</taxon>
        <taxon>Paenibacillaceae</taxon>
        <taxon>Cohnella</taxon>
    </lineage>
</organism>
<dbReference type="RefSeq" id="WP_119148347.1">
    <property type="nucleotide sequence ID" value="NZ_JBHSOV010000042.1"/>
</dbReference>
<dbReference type="GO" id="GO:0016758">
    <property type="term" value="F:hexosyltransferase activity"/>
    <property type="evidence" value="ECO:0007669"/>
    <property type="project" value="UniProtKB-ARBA"/>
</dbReference>
<dbReference type="Proteomes" id="UP000266340">
    <property type="component" value="Unassembled WGS sequence"/>
</dbReference>
<dbReference type="OrthoDB" id="9785185at2"/>
<proteinExistence type="inferred from homology"/>
<dbReference type="AlphaFoldDB" id="A0A398CLS9"/>
<evidence type="ECO:0000256" key="1">
    <source>
        <dbReference type="ARBA" id="ARBA00006739"/>
    </source>
</evidence>
<comment type="caution">
    <text evidence="3">The sequence shown here is derived from an EMBL/GenBank/DDBJ whole genome shotgun (WGS) entry which is preliminary data.</text>
</comment>
<dbReference type="PANTHER" id="PTHR22916">
    <property type="entry name" value="GLYCOSYLTRANSFERASE"/>
    <property type="match status" value="1"/>
</dbReference>
<sequence length="328" mass="38488">MKISIAMTTYNGQRFVEKQLQSFFNQTRKPDEVIIFDDCSVDNTIKIISEFIHINKLENWKLIVNERNVGWQKNFMNAVEETCGDIVFFSDQDDIWNEDKIEIMASEMEKNNNILALSGYRTVIDEHDEPATAAYPYPISTNSKLVTKLSFNERRAFLIQSGCVTAFRRAILPHMKELWVEKFSHDILVWRIACILDGAFSIDYPVLKYRVHSSNSSGVSTSNYIGQGTVDKRIAGIRTEYKWTESFLVYFNDCNMESKENKLSILRNGLSFLKKREKFLEKRNLFTWLSLFKEIKFYQSKSKYFGDLMYAYHLNKIGGNVFWKFIKR</sequence>
<dbReference type="SUPFAM" id="SSF53448">
    <property type="entry name" value="Nucleotide-diphospho-sugar transferases"/>
    <property type="match status" value="1"/>
</dbReference>
<protein>
    <submittedName>
        <fullName evidence="3">Glycosyltransferase</fullName>
    </submittedName>
</protein>
<dbReference type="EMBL" id="QXJM01000027">
    <property type="protein sequence ID" value="RIE04306.1"/>
    <property type="molecule type" value="Genomic_DNA"/>
</dbReference>
<name>A0A398CLS9_9BACL</name>
<evidence type="ECO:0000313" key="4">
    <source>
        <dbReference type="Proteomes" id="UP000266340"/>
    </source>
</evidence>
<reference evidence="3 4" key="1">
    <citation type="submission" date="2018-09" db="EMBL/GenBank/DDBJ databases">
        <title>Cohnella cavernae sp. nov., isolated from a karst cave.</title>
        <authorList>
            <person name="Zhu H."/>
        </authorList>
    </citation>
    <scope>NUCLEOTIDE SEQUENCE [LARGE SCALE GENOMIC DNA]</scope>
    <source>
        <strain evidence="3 4">K2E09-144</strain>
    </source>
</reference>
<dbReference type="Gene3D" id="3.90.550.10">
    <property type="entry name" value="Spore Coat Polysaccharide Biosynthesis Protein SpsA, Chain A"/>
    <property type="match status" value="1"/>
</dbReference>
<gene>
    <name evidence="3" type="ORF">D3H35_06755</name>
</gene>
<feature type="domain" description="Glycosyltransferase 2-like" evidence="2">
    <location>
        <begin position="4"/>
        <end position="172"/>
    </location>
</feature>
<dbReference type="PANTHER" id="PTHR22916:SF3">
    <property type="entry name" value="UDP-GLCNAC:BETAGAL BETA-1,3-N-ACETYLGLUCOSAMINYLTRANSFERASE-LIKE PROTEIN 1"/>
    <property type="match status" value="1"/>
</dbReference>
<dbReference type="InterPro" id="IPR001173">
    <property type="entry name" value="Glyco_trans_2-like"/>
</dbReference>